<sequence>MKKFYDSPSVEIEKFTVENQITTSINEGGETVDPWGIQTMNELEY</sequence>
<name>A0A9D1RBS0_9FIRM</name>
<dbReference type="Proteomes" id="UP000824205">
    <property type="component" value="Unassembled WGS sequence"/>
</dbReference>
<comment type="caution">
    <text evidence="1">The sequence shown here is derived from an EMBL/GenBank/DDBJ whole genome shotgun (WGS) entry which is preliminary data.</text>
</comment>
<organism evidence="1 2">
    <name type="scientific">Candidatus Eubacterium faecipullorum</name>
    <dbReference type="NCBI Taxonomy" id="2838571"/>
    <lineage>
        <taxon>Bacteria</taxon>
        <taxon>Bacillati</taxon>
        <taxon>Bacillota</taxon>
        <taxon>Clostridia</taxon>
        <taxon>Eubacteriales</taxon>
        <taxon>Eubacteriaceae</taxon>
        <taxon>Eubacterium</taxon>
    </lineage>
</organism>
<dbReference type="AlphaFoldDB" id="A0A9D1RBS0"/>
<protein>
    <submittedName>
        <fullName evidence="1">Uncharacterized protein</fullName>
    </submittedName>
</protein>
<evidence type="ECO:0000313" key="1">
    <source>
        <dbReference type="EMBL" id="HIW85386.1"/>
    </source>
</evidence>
<proteinExistence type="predicted"/>
<reference evidence="1" key="2">
    <citation type="submission" date="2021-04" db="EMBL/GenBank/DDBJ databases">
        <authorList>
            <person name="Gilroy R."/>
        </authorList>
    </citation>
    <scope>NUCLEOTIDE SEQUENCE</scope>
    <source>
        <strain evidence="1">421</strain>
    </source>
</reference>
<reference evidence="1" key="1">
    <citation type="journal article" date="2021" name="PeerJ">
        <title>Extensive microbial diversity within the chicken gut microbiome revealed by metagenomics and culture.</title>
        <authorList>
            <person name="Gilroy R."/>
            <person name="Ravi A."/>
            <person name="Getino M."/>
            <person name="Pursley I."/>
            <person name="Horton D.L."/>
            <person name="Alikhan N.F."/>
            <person name="Baker D."/>
            <person name="Gharbi K."/>
            <person name="Hall N."/>
            <person name="Watson M."/>
            <person name="Adriaenssens E.M."/>
            <person name="Foster-Nyarko E."/>
            <person name="Jarju S."/>
            <person name="Secka A."/>
            <person name="Antonio M."/>
            <person name="Oren A."/>
            <person name="Chaudhuri R.R."/>
            <person name="La Ragione R."/>
            <person name="Hildebrand F."/>
            <person name="Pallen M.J."/>
        </authorList>
    </citation>
    <scope>NUCLEOTIDE SEQUENCE</scope>
    <source>
        <strain evidence="1">421</strain>
    </source>
</reference>
<gene>
    <name evidence="1" type="ORF">IAA48_02730</name>
</gene>
<dbReference type="EMBL" id="DXGE01000011">
    <property type="protein sequence ID" value="HIW85386.1"/>
    <property type="molecule type" value="Genomic_DNA"/>
</dbReference>
<evidence type="ECO:0000313" key="2">
    <source>
        <dbReference type="Proteomes" id="UP000824205"/>
    </source>
</evidence>
<accession>A0A9D1RBS0</accession>